<name>A0A4V6NPF7_9GAMM</name>
<dbReference type="Gene3D" id="3.30.450.40">
    <property type="match status" value="1"/>
</dbReference>
<dbReference type="RefSeq" id="WP_117317125.1">
    <property type="nucleotide sequence ID" value="NZ_QQSW01000008.1"/>
</dbReference>
<dbReference type="InterPro" id="IPR007435">
    <property type="entry name" value="DUF484"/>
</dbReference>
<dbReference type="OrthoDB" id="8525200at2"/>
<keyword evidence="2" id="KW-1185">Reference proteome</keyword>
<dbReference type="PANTHER" id="PTHR38765">
    <property type="entry name" value="DUF484 DOMAIN-CONTAINING PROTEIN"/>
    <property type="match status" value="1"/>
</dbReference>
<dbReference type="PANTHER" id="PTHR38765:SF1">
    <property type="entry name" value="DUF484 DOMAIN-CONTAINING PROTEIN"/>
    <property type="match status" value="1"/>
</dbReference>
<sequence length="236" mass="26184">MAAEQPTPLTSSELSDAQVRDFLGQHLDFFQRNPDMLRKLHIPHASGDAVSLVERQVSVLRERNVDLRHRLRDLTDAARDNEQLYMNTRKLVLALLEADSLESLFDVFTRSMRKEFKTDQAAIILFDNNTTAAVDATKSCRLAPRENVLEHLGPLVKGGKPACGALRDEEFHYLFPDARGSGSAAVVAIRHGDSELGLIAVGSVDAKRYHPQMGTIFLEHIAAVLARLLPRVTAAH</sequence>
<reference evidence="1 2" key="1">
    <citation type="submission" date="2019-03" db="EMBL/GenBank/DDBJ databases">
        <title>Genomic Encyclopedia of Type Strains, Phase IV (KMG-IV): sequencing the most valuable type-strain genomes for metagenomic binning, comparative biology and taxonomic classification.</title>
        <authorList>
            <person name="Goeker M."/>
        </authorList>
    </citation>
    <scope>NUCLEOTIDE SEQUENCE [LARGE SCALE GENOMIC DNA]</scope>
    <source>
        <strain evidence="1 2">DSM 23344</strain>
    </source>
</reference>
<dbReference type="AlphaFoldDB" id="A0A4V6NPF7"/>
<organism evidence="1 2">
    <name type="scientific">Chromatocurvus halotolerans</name>
    <dbReference type="NCBI Taxonomy" id="1132028"/>
    <lineage>
        <taxon>Bacteria</taxon>
        <taxon>Pseudomonadati</taxon>
        <taxon>Pseudomonadota</taxon>
        <taxon>Gammaproteobacteria</taxon>
        <taxon>Cellvibrionales</taxon>
        <taxon>Halieaceae</taxon>
        <taxon>Chromatocurvus</taxon>
    </lineage>
</organism>
<protein>
    <recommendedName>
        <fullName evidence="3">DUF484 family protein</fullName>
    </recommendedName>
</protein>
<dbReference type="Pfam" id="PF04340">
    <property type="entry name" value="DUF484"/>
    <property type="match status" value="1"/>
</dbReference>
<dbReference type="Proteomes" id="UP000294980">
    <property type="component" value="Unassembled WGS sequence"/>
</dbReference>
<gene>
    <name evidence="1" type="ORF">EV688_103235</name>
</gene>
<dbReference type="EMBL" id="SLWX01000003">
    <property type="protein sequence ID" value="TCO77220.1"/>
    <property type="molecule type" value="Genomic_DNA"/>
</dbReference>
<evidence type="ECO:0008006" key="3">
    <source>
        <dbReference type="Google" id="ProtNLM"/>
    </source>
</evidence>
<accession>A0A4V6NPF7</accession>
<evidence type="ECO:0000313" key="2">
    <source>
        <dbReference type="Proteomes" id="UP000294980"/>
    </source>
</evidence>
<comment type="caution">
    <text evidence="1">The sequence shown here is derived from an EMBL/GenBank/DDBJ whole genome shotgun (WGS) entry which is preliminary data.</text>
</comment>
<dbReference type="InterPro" id="IPR029016">
    <property type="entry name" value="GAF-like_dom_sf"/>
</dbReference>
<proteinExistence type="predicted"/>
<evidence type="ECO:0000313" key="1">
    <source>
        <dbReference type="EMBL" id="TCO77220.1"/>
    </source>
</evidence>
<dbReference type="SUPFAM" id="SSF55781">
    <property type="entry name" value="GAF domain-like"/>
    <property type="match status" value="1"/>
</dbReference>